<keyword evidence="13" id="KW-1185">Reference proteome</keyword>
<accession>A0A091E2K7</accession>
<comment type="similarity">
    <text evidence="8">Belongs to the G-protein coupled receptor 1 family.</text>
</comment>
<evidence type="ECO:0000256" key="6">
    <source>
        <dbReference type="ARBA" id="ARBA00023170"/>
    </source>
</evidence>
<feature type="transmembrane region" description="Helical" evidence="9">
    <location>
        <begin position="51"/>
        <end position="69"/>
    </location>
</feature>
<feature type="transmembrane region" description="Helical" evidence="9">
    <location>
        <begin position="205"/>
        <end position="232"/>
    </location>
</feature>
<dbReference type="SUPFAM" id="SSF81321">
    <property type="entry name" value="Family A G protein-coupled receptor-like"/>
    <property type="match status" value="1"/>
</dbReference>
<dbReference type="FunFam" id="1.20.1070.10:FF:000140">
    <property type="entry name" value="Mas-related G-protein coupled receptor member X2"/>
    <property type="match status" value="1"/>
</dbReference>
<organism evidence="12 13">
    <name type="scientific">Fukomys damarensis</name>
    <name type="common">Damaraland mole rat</name>
    <name type="synonym">Cryptomys damarensis</name>
    <dbReference type="NCBI Taxonomy" id="885580"/>
    <lineage>
        <taxon>Eukaryota</taxon>
        <taxon>Metazoa</taxon>
        <taxon>Chordata</taxon>
        <taxon>Craniata</taxon>
        <taxon>Vertebrata</taxon>
        <taxon>Euteleostomi</taxon>
        <taxon>Mammalia</taxon>
        <taxon>Eutheria</taxon>
        <taxon>Euarchontoglires</taxon>
        <taxon>Glires</taxon>
        <taxon>Rodentia</taxon>
        <taxon>Hystricomorpha</taxon>
        <taxon>Bathyergidae</taxon>
        <taxon>Fukomys</taxon>
    </lineage>
</organism>
<keyword evidence="4 8" id="KW-0297">G-protein coupled receptor</keyword>
<dbReference type="PANTHER" id="PTHR11334:SF34">
    <property type="entry name" value="MAS-RELATED G-PROTEIN COUPLED RECEPTOR MEMBER X3"/>
    <property type="match status" value="1"/>
</dbReference>
<evidence type="ECO:0000259" key="10">
    <source>
        <dbReference type="PROSITE" id="PS50262"/>
    </source>
</evidence>
<feature type="transmembrane region" description="Helical" evidence="9">
    <location>
        <begin position="171"/>
        <end position="193"/>
    </location>
</feature>
<keyword evidence="7 8" id="KW-0807">Transducer</keyword>
<dbReference type="InterPro" id="IPR026234">
    <property type="entry name" value="MRGPCRFAMILY"/>
</dbReference>
<evidence type="ECO:0000313" key="11">
    <source>
        <dbReference type="EMBL" id="KFO34863.1"/>
    </source>
</evidence>
<dbReference type="PROSITE" id="PS00237">
    <property type="entry name" value="G_PROTEIN_RECEP_F1_1"/>
    <property type="match status" value="1"/>
</dbReference>
<evidence type="ECO:0000256" key="8">
    <source>
        <dbReference type="RuleBase" id="RU000688"/>
    </source>
</evidence>
<evidence type="ECO:0000313" key="13">
    <source>
        <dbReference type="Proteomes" id="UP000028990"/>
    </source>
</evidence>
<dbReference type="OMA" id="EVLYCHV"/>
<keyword evidence="3 9" id="KW-1133">Transmembrane helix</keyword>
<dbReference type="Pfam" id="PF00001">
    <property type="entry name" value="7tm_1"/>
    <property type="match status" value="1"/>
</dbReference>
<dbReference type="GO" id="GO:0005886">
    <property type="term" value="C:plasma membrane"/>
    <property type="evidence" value="ECO:0007669"/>
    <property type="project" value="TreeGrafter"/>
</dbReference>
<keyword evidence="5 9" id="KW-0472">Membrane</keyword>
<comment type="subcellular location">
    <subcellularLocation>
        <location evidence="1">Membrane</location>
        <topology evidence="1">Multi-pass membrane protein</topology>
    </subcellularLocation>
</comment>
<keyword evidence="2 8" id="KW-0812">Transmembrane</keyword>
<dbReference type="InterPro" id="IPR017452">
    <property type="entry name" value="GPCR_Rhodpsn_7TM"/>
</dbReference>
<dbReference type="GO" id="GO:0004930">
    <property type="term" value="F:G protein-coupled receptor activity"/>
    <property type="evidence" value="ECO:0007669"/>
    <property type="project" value="UniProtKB-KW"/>
</dbReference>
<dbReference type="eggNOG" id="ENOG502RTWA">
    <property type="taxonomic scope" value="Eukaryota"/>
</dbReference>
<evidence type="ECO:0000256" key="9">
    <source>
        <dbReference type="SAM" id="Phobius"/>
    </source>
</evidence>
<evidence type="ECO:0000256" key="4">
    <source>
        <dbReference type="ARBA" id="ARBA00023040"/>
    </source>
</evidence>
<proteinExistence type="inferred from homology"/>
<evidence type="ECO:0000313" key="12">
    <source>
        <dbReference type="EMBL" id="KFO36760.1"/>
    </source>
</evidence>
<reference evidence="12 13" key="1">
    <citation type="submission" date="2013-11" db="EMBL/GenBank/DDBJ databases">
        <title>The Damaraland mole rat (Fukomys damarensis) genome and evolution of African mole rats.</title>
        <authorList>
            <person name="Gladyshev V.N."/>
            <person name="Fang X."/>
        </authorList>
    </citation>
    <scope>NUCLEOTIDE SEQUENCE [LARGE SCALE GENOMIC DNA]</scope>
    <source>
        <tissue evidence="12">Liver</tissue>
    </source>
</reference>
<evidence type="ECO:0000256" key="5">
    <source>
        <dbReference type="ARBA" id="ARBA00023136"/>
    </source>
</evidence>
<feature type="transmembrane region" description="Helical" evidence="9">
    <location>
        <begin position="238"/>
        <end position="263"/>
    </location>
</feature>
<dbReference type="EMBL" id="KN121904">
    <property type="protein sequence ID" value="KFO34863.1"/>
    <property type="molecule type" value="Genomic_DNA"/>
</dbReference>
<feature type="transmembrane region" description="Helical" evidence="9">
    <location>
        <begin position="89"/>
        <end position="109"/>
    </location>
</feature>
<feature type="transmembrane region" description="Helical" evidence="9">
    <location>
        <begin position="130"/>
        <end position="151"/>
    </location>
</feature>
<dbReference type="AlphaFoldDB" id="A0A091E2K7"/>
<dbReference type="PRINTS" id="PR02108">
    <property type="entry name" value="MRGPCRFAMILY"/>
</dbReference>
<dbReference type="PRINTS" id="PR00237">
    <property type="entry name" value="GPCRRHODOPSN"/>
</dbReference>
<gene>
    <name evidence="12" type="ORF">H920_01835</name>
    <name evidence="11" type="ORF">H920_03741</name>
</gene>
<dbReference type="PROSITE" id="PS50262">
    <property type="entry name" value="G_PROTEIN_RECEP_F1_2"/>
    <property type="match status" value="1"/>
</dbReference>
<dbReference type="Proteomes" id="UP000028990">
    <property type="component" value="Unassembled WGS sequence"/>
</dbReference>
<feature type="domain" description="G-protein coupled receptors family 1 profile" evidence="10">
    <location>
        <begin position="31"/>
        <end position="260"/>
    </location>
</feature>
<name>A0A091E2K7_FUKDA</name>
<evidence type="ECO:0000256" key="3">
    <source>
        <dbReference type="ARBA" id="ARBA00022989"/>
    </source>
</evidence>
<evidence type="ECO:0000256" key="7">
    <source>
        <dbReference type="ARBA" id="ARBA00023224"/>
    </source>
</evidence>
<dbReference type="PANTHER" id="PTHR11334">
    <property type="entry name" value="MAS-RELATED G-PROTEIN COUPLED RECEPTOR"/>
    <property type="match status" value="1"/>
</dbReference>
<evidence type="ECO:0000256" key="1">
    <source>
        <dbReference type="ARBA" id="ARBA00004141"/>
    </source>
</evidence>
<dbReference type="EMBL" id="KN121292">
    <property type="protein sequence ID" value="KFO36760.1"/>
    <property type="molecule type" value="Genomic_DNA"/>
</dbReference>
<feature type="transmembrane region" description="Helical" evidence="9">
    <location>
        <begin position="20"/>
        <end position="39"/>
    </location>
</feature>
<protein>
    <submittedName>
        <fullName evidence="12">Mas-related G-protein coupled receptor member X1</fullName>
    </submittedName>
</protein>
<dbReference type="InterPro" id="IPR000276">
    <property type="entry name" value="GPCR_Rhodpsn"/>
</dbReference>
<dbReference type="Gene3D" id="1.20.1070.10">
    <property type="entry name" value="Rhodopsin 7-helix transmembrane proteins"/>
    <property type="match status" value="1"/>
</dbReference>
<evidence type="ECO:0000256" key="2">
    <source>
        <dbReference type="ARBA" id="ARBA00022692"/>
    </source>
</evidence>
<dbReference type="STRING" id="885580.ENSFDAP00000013083"/>
<keyword evidence="6 8" id="KW-0675">Receptor</keyword>
<sequence length="304" mass="34392">MNVSVLDFRFDRIILTLEWLNIIFTLVGLAGNAVVLWLLGFRMRRNVVSVYILNLAGADFLFLGCHLTGSVNDLLYAFNFTSGTIYRFLFPLIMCSYITGLSMLSAISAERCLSVLRPIWHRHRRPRHMSAVICALLWALSLLLSVLVHVYCYLSVGFSCYPCPTMSFITAAWLIFLFVVLCGSSLALLVRILCGSRRLRLTRLYVTLGLTVLVFLLCGLPVGILLSLLSWFTSTSDFIYYSTITVLMSGMNSSINPFIYFFVGSFKQKQHEWQKGKYLKLILKKALESVTEVETSGQMRFSSG</sequence>